<feature type="domain" description="HTH myb-type" evidence="7">
    <location>
        <begin position="227"/>
        <end position="287"/>
    </location>
</feature>
<feature type="region of interest" description="Disordered" evidence="6">
    <location>
        <begin position="314"/>
        <end position="367"/>
    </location>
</feature>
<organism evidence="8 9">
    <name type="scientific">Forsythia ovata</name>
    <dbReference type="NCBI Taxonomy" id="205694"/>
    <lineage>
        <taxon>Eukaryota</taxon>
        <taxon>Viridiplantae</taxon>
        <taxon>Streptophyta</taxon>
        <taxon>Embryophyta</taxon>
        <taxon>Tracheophyta</taxon>
        <taxon>Spermatophyta</taxon>
        <taxon>Magnoliopsida</taxon>
        <taxon>eudicotyledons</taxon>
        <taxon>Gunneridae</taxon>
        <taxon>Pentapetalae</taxon>
        <taxon>asterids</taxon>
        <taxon>lamiids</taxon>
        <taxon>Lamiales</taxon>
        <taxon>Oleaceae</taxon>
        <taxon>Forsythieae</taxon>
        <taxon>Forsythia</taxon>
    </lineage>
</organism>
<dbReference type="Gene3D" id="1.10.10.60">
    <property type="entry name" value="Homeodomain-like"/>
    <property type="match status" value="1"/>
</dbReference>
<dbReference type="NCBIfam" id="TIGR01557">
    <property type="entry name" value="myb_SHAQKYF"/>
    <property type="match status" value="1"/>
</dbReference>
<keyword evidence="4" id="KW-0804">Transcription</keyword>
<dbReference type="Pfam" id="PF00249">
    <property type="entry name" value="Myb_DNA-binding"/>
    <property type="match status" value="1"/>
</dbReference>
<evidence type="ECO:0000256" key="6">
    <source>
        <dbReference type="SAM" id="MobiDB-lite"/>
    </source>
</evidence>
<dbReference type="Pfam" id="PF26575">
    <property type="entry name" value="HHO5_N"/>
    <property type="match status" value="1"/>
</dbReference>
<dbReference type="InterPro" id="IPR006447">
    <property type="entry name" value="Myb_dom_plants"/>
</dbReference>
<evidence type="ECO:0000256" key="1">
    <source>
        <dbReference type="ARBA" id="ARBA00004123"/>
    </source>
</evidence>
<evidence type="ECO:0000313" key="8">
    <source>
        <dbReference type="EMBL" id="KAL2552078.1"/>
    </source>
</evidence>
<accession>A0ABD1WTT4</accession>
<dbReference type="GO" id="GO:0005634">
    <property type="term" value="C:nucleus"/>
    <property type="evidence" value="ECO:0007669"/>
    <property type="project" value="UniProtKB-SubCell"/>
</dbReference>
<name>A0ABD1WTT4_9LAMI</name>
<dbReference type="InterPro" id="IPR044787">
    <property type="entry name" value="HHO5-like"/>
</dbReference>
<evidence type="ECO:0000259" key="7">
    <source>
        <dbReference type="PROSITE" id="PS51294"/>
    </source>
</evidence>
<evidence type="ECO:0000256" key="2">
    <source>
        <dbReference type="ARBA" id="ARBA00023015"/>
    </source>
</evidence>
<evidence type="ECO:0000256" key="3">
    <source>
        <dbReference type="ARBA" id="ARBA00023125"/>
    </source>
</evidence>
<dbReference type="GO" id="GO:0003677">
    <property type="term" value="F:DNA binding"/>
    <property type="evidence" value="ECO:0007669"/>
    <property type="project" value="UniProtKB-KW"/>
</dbReference>
<dbReference type="FunFam" id="1.10.10.60:FF:000002">
    <property type="entry name" value="Myb family transcription factor"/>
    <property type="match status" value="1"/>
</dbReference>
<keyword evidence="5" id="KW-0539">Nucleus</keyword>
<evidence type="ECO:0000256" key="4">
    <source>
        <dbReference type="ARBA" id="ARBA00023163"/>
    </source>
</evidence>
<reference evidence="9" key="1">
    <citation type="submission" date="2024-07" db="EMBL/GenBank/DDBJ databases">
        <title>Two chromosome-level genome assemblies of Korean endemic species Abeliophyllum distichum and Forsythia ovata (Oleaceae).</title>
        <authorList>
            <person name="Jang H."/>
        </authorList>
    </citation>
    <scope>NUCLEOTIDE SEQUENCE [LARGE SCALE GENOMIC DNA]</scope>
</reference>
<keyword evidence="9" id="KW-1185">Reference proteome</keyword>
<comment type="subcellular location">
    <subcellularLocation>
        <location evidence="1">Nucleus</location>
    </subcellularLocation>
</comment>
<gene>
    <name evidence="8" type="ORF">Fot_05697</name>
</gene>
<keyword evidence="3" id="KW-0238">DNA-binding</keyword>
<sequence>MGEKLKELNLDSDSIFVPKIISDILKEVSVIDDFSRKLSKLDFHVNAFEEELKKIDAFKRELPNCMHLLEDAIEKLKEEELQLKGKELRPVIEQFIPYKSDSDENGREKRSGDFSDKKNWMSSAQLWSTPVLYENNFDSRNQDSGYIKSRYQEEGGIGSDYKLQVYNFGNRGGAFVPFKKPSGDEMKETNGLVPVQGLSLSSPVCEMGSNDLSLKGKCGNGRVQQQQPRKQRRCWSPELHKRFVNALHQLGGAQAATPKQIRELMKVDGLTNDEVKSHLQKYRLHIQKLPSSSAGVSSSSWFTQERYGDLSKAIVTHSGSPQGPLNHGGSTKGVSVNGGDSMEEDEDEKSESHSWKSRLQKQVEEHL</sequence>
<dbReference type="PANTHER" id="PTHR31003:SF22">
    <property type="entry name" value="TRANSCRIPTION FACTOR HHO5"/>
    <property type="match status" value="1"/>
</dbReference>
<dbReference type="Proteomes" id="UP001604277">
    <property type="component" value="Unassembled WGS sequence"/>
</dbReference>
<dbReference type="SUPFAM" id="SSF46689">
    <property type="entry name" value="Homeodomain-like"/>
    <property type="match status" value="1"/>
</dbReference>
<proteinExistence type="predicted"/>
<dbReference type="AlphaFoldDB" id="A0ABD1WTT4"/>
<dbReference type="PANTHER" id="PTHR31003">
    <property type="entry name" value="MYB FAMILY TRANSCRIPTION FACTOR"/>
    <property type="match status" value="1"/>
</dbReference>
<keyword evidence="2" id="KW-0805">Transcription regulation</keyword>
<dbReference type="EMBL" id="JBFOLJ010000002">
    <property type="protein sequence ID" value="KAL2552078.1"/>
    <property type="molecule type" value="Genomic_DNA"/>
</dbReference>
<feature type="compositionally biased region" description="Polar residues" evidence="6">
    <location>
        <begin position="317"/>
        <end position="334"/>
    </location>
</feature>
<protein>
    <submittedName>
        <fullName evidence="8">Homeodomain-like superfamily protein</fullName>
    </submittedName>
</protein>
<dbReference type="InterPro" id="IPR009057">
    <property type="entry name" value="Homeodomain-like_sf"/>
</dbReference>
<dbReference type="InterPro" id="IPR058673">
    <property type="entry name" value="HHO5-like_N"/>
</dbReference>
<evidence type="ECO:0000256" key="5">
    <source>
        <dbReference type="ARBA" id="ARBA00023242"/>
    </source>
</evidence>
<comment type="caution">
    <text evidence="8">The sequence shown here is derived from an EMBL/GenBank/DDBJ whole genome shotgun (WGS) entry which is preliminary data.</text>
</comment>
<dbReference type="PROSITE" id="PS51294">
    <property type="entry name" value="HTH_MYB"/>
    <property type="match status" value="1"/>
</dbReference>
<dbReference type="InterPro" id="IPR001005">
    <property type="entry name" value="SANT/Myb"/>
</dbReference>
<dbReference type="InterPro" id="IPR017930">
    <property type="entry name" value="Myb_dom"/>
</dbReference>
<evidence type="ECO:0000313" key="9">
    <source>
        <dbReference type="Proteomes" id="UP001604277"/>
    </source>
</evidence>
<dbReference type="GO" id="GO:0006355">
    <property type="term" value="P:regulation of DNA-templated transcription"/>
    <property type="evidence" value="ECO:0007669"/>
    <property type="project" value="UniProtKB-ARBA"/>
</dbReference>